<keyword evidence="5" id="KW-0378">Hydrolase</keyword>
<dbReference type="GO" id="GO:0016757">
    <property type="term" value="F:glycosyltransferase activity"/>
    <property type="evidence" value="ECO:0007669"/>
    <property type="project" value="InterPro"/>
</dbReference>
<dbReference type="Pfam" id="PF01075">
    <property type="entry name" value="Glyco_transf_9"/>
    <property type="match status" value="1"/>
</dbReference>
<dbReference type="Gene3D" id="3.40.50.2000">
    <property type="entry name" value="Glycogen Phosphorylase B"/>
    <property type="match status" value="2"/>
</dbReference>
<dbReference type="AlphaFoldDB" id="A0A2W2CK00"/>
<dbReference type="Pfam" id="PF13242">
    <property type="entry name" value="Hydrolase_like"/>
    <property type="match status" value="1"/>
</dbReference>
<dbReference type="InterPro" id="IPR036412">
    <property type="entry name" value="HAD-like_sf"/>
</dbReference>
<dbReference type="Proteomes" id="UP000248627">
    <property type="component" value="Unassembled WGS sequence"/>
</dbReference>
<dbReference type="Gene3D" id="3.40.50.1000">
    <property type="entry name" value="HAD superfamily/HAD-like"/>
    <property type="match status" value="1"/>
</dbReference>
<comment type="subcellular location">
    <subcellularLocation>
        <location evidence="1">Cytoplasm</location>
    </subcellularLocation>
</comment>
<dbReference type="InterPro" id="IPR006549">
    <property type="entry name" value="HAD-SF_hydro_IIIA"/>
</dbReference>
<dbReference type="GO" id="GO:0005975">
    <property type="term" value="P:carbohydrate metabolic process"/>
    <property type="evidence" value="ECO:0007669"/>
    <property type="project" value="InterPro"/>
</dbReference>
<dbReference type="PANTHER" id="PTHR42891:SF1">
    <property type="entry name" value="D-GLYCERO-BETA-D-MANNO-HEPTOSE-1,7-BISPHOSPHATE 7-PHOSPHATASE"/>
    <property type="match status" value="1"/>
</dbReference>
<dbReference type="CDD" id="cd03789">
    <property type="entry name" value="GT9_LPS_heptosyltransferase"/>
    <property type="match status" value="1"/>
</dbReference>
<keyword evidence="3" id="KW-0963">Cytoplasm</keyword>
<feature type="compositionally biased region" description="Basic and acidic residues" evidence="8">
    <location>
        <begin position="1"/>
        <end position="12"/>
    </location>
</feature>
<dbReference type="InterPro" id="IPR002201">
    <property type="entry name" value="Glyco_trans_9"/>
</dbReference>
<evidence type="ECO:0000313" key="9">
    <source>
        <dbReference type="EMBL" id="PZF99781.1"/>
    </source>
</evidence>
<protein>
    <recommendedName>
        <fullName evidence="7">D,D-heptose 1,7-bisphosphate phosphatase</fullName>
    </recommendedName>
</protein>
<evidence type="ECO:0000256" key="7">
    <source>
        <dbReference type="ARBA" id="ARBA00031828"/>
    </source>
</evidence>
<dbReference type="SUPFAM" id="SSF53756">
    <property type="entry name" value="UDP-Glycosyltransferase/glycogen phosphorylase"/>
    <property type="match status" value="1"/>
</dbReference>
<dbReference type="GO" id="GO:0005737">
    <property type="term" value="C:cytoplasm"/>
    <property type="evidence" value="ECO:0007669"/>
    <property type="project" value="UniProtKB-SubCell"/>
</dbReference>
<name>A0A2W2CK00_9ACTN</name>
<organism evidence="9 10">
    <name type="scientific">Micromonospora endophytica</name>
    <dbReference type="NCBI Taxonomy" id="515350"/>
    <lineage>
        <taxon>Bacteria</taxon>
        <taxon>Bacillati</taxon>
        <taxon>Actinomycetota</taxon>
        <taxon>Actinomycetes</taxon>
        <taxon>Micromonosporales</taxon>
        <taxon>Micromonosporaceae</taxon>
        <taxon>Micromonospora</taxon>
    </lineage>
</organism>
<evidence type="ECO:0000256" key="8">
    <source>
        <dbReference type="SAM" id="MobiDB-lite"/>
    </source>
</evidence>
<dbReference type="InterPro" id="IPR006543">
    <property type="entry name" value="Histidinol-phos"/>
</dbReference>
<keyword evidence="4" id="KW-0479">Metal-binding</keyword>
<comment type="caution">
    <text evidence="9">The sequence shown here is derived from an EMBL/GenBank/DDBJ whole genome shotgun (WGS) entry which is preliminary data.</text>
</comment>
<evidence type="ECO:0000256" key="5">
    <source>
        <dbReference type="ARBA" id="ARBA00022801"/>
    </source>
</evidence>
<dbReference type="InterPro" id="IPR023214">
    <property type="entry name" value="HAD_sf"/>
</dbReference>
<comment type="similarity">
    <text evidence="2">Belongs to the GmhB family.</text>
</comment>
<dbReference type="SUPFAM" id="SSF56784">
    <property type="entry name" value="HAD-like"/>
    <property type="match status" value="1"/>
</dbReference>
<dbReference type="InterPro" id="IPR004446">
    <property type="entry name" value="Heptose_bisP_phosphatase"/>
</dbReference>
<accession>A0A2W2CK00</accession>
<feature type="region of interest" description="Disordered" evidence="8">
    <location>
        <begin position="1"/>
        <end position="24"/>
    </location>
</feature>
<gene>
    <name evidence="9" type="ORF">C1I93_04630</name>
</gene>
<dbReference type="GO" id="GO:0016791">
    <property type="term" value="F:phosphatase activity"/>
    <property type="evidence" value="ECO:0007669"/>
    <property type="project" value="InterPro"/>
</dbReference>
<keyword evidence="10" id="KW-1185">Reference proteome</keyword>
<keyword evidence="6" id="KW-0119">Carbohydrate metabolism</keyword>
<evidence type="ECO:0000313" key="10">
    <source>
        <dbReference type="Proteomes" id="UP000248627"/>
    </source>
</evidence>
<dbReference type="OrthoDB" id="9783989at2"/>
<dbReference type="NCBIfam" id="TIGR01656">
    <property type="entry name" value="Histidinol-ppas"/>
    <property type="match status" value="1"/>
</dbReference>
<evidence type="ECO:0000256" key="6">
    <source>
        <dbReference type="ARBA" id="ARBA00023277"/>
    </source>
</evidence>
<evidence type="ECO:0000256" key="3">
    <source>
        <dbReference type="ARBA" id="ARBA00022490"/>
    </source>
</evidence>
<dbReference type="PANTHER" id="PTHR42891">
    <property type="entry name" value="D-GLYCERO-BETA-D-MANNO-HEPTOSE-1,7-BISPHOSPHATE 7-PHOSPHATASE"/>
    <property type="match status" value="1"/>
</dbReference>
<dbReference type="GO" id="GO:0046872">
    <property type="term" value="F:metal ion binding"/>
    <property type="evidence" value="ECO:0007669"/>
    <property type="project" value="UniProtKB-KW"/>
</dbReference>
<evidence type="ECO:0000256" key="2">
    <source>
        <dbReference type="ARBA" id="ARBA00005628"/>
    </source>
</evidence>
<evidence type="ECO:0000256" key="1">
    <source>
        <dbReference type="ARBA" id="ARBA00004496"/>
    </source>
</evidence>
<dbReference type="EMBL" id="POTX01000018">
    <property type="protein sequence ID" value="PZF99781.1"/>
    <property type="molecule type" value="Genomic_DNA"/>
</dbReference>
<evidence type="ECO:0000256" key="4">
    <source>
        <dbReference type="ARBA" id="ARBA00022723"/>
    </source>
</evidence>
<dbReference type="NCBIfam" id="TIGR01662">
    <property type="entry name" value="HAD-SF-IIIA"/>
    <property type="match status" value="1"/>
</dbReference>
<reference evidence="9 10" key="1">
    <citation type="submission" date="2018-01" db="EMBL/GenBank/DDBJ databases">
        <title>Draft genome sequence of Jishengella endophytica.</title>
        <authorList>
            <person name="Sahin N."/>
            <person name="Ay H."/>
            <person name="Saygin H."/>
        </authorList>
    </citation>
    <scope>NUCLEOTIDE SEQUENCE [LARGE SCALE GENOMIC DNA]</scope>
    <source>
        <strain evidence="9 10">DSM 45430</strain>
    </source>
</reference>
<sequence>MRRDRGEPDQRRSAGVLTAPGRAGPAPVLFDAVLLDRDGTLVEDVPYNGDPDKVRPMPGARAALDRLRAAGLKLAVVTNQSGLARGLFTERQLDRVHRRIEELLGPFDSWQVCPHDDGDGCACRKPAPGLVHAAADALGTVPARCVLIGDIGRDVTAALAAGAAGLLVPTPVTRAEEIAAAGWVADDLPAAVAELLRRQAALRPAPAAPATGGGRRTVLVARSDSAGDVLLTGPGIRAVAAGAERVVLLCGPRGRAAADLLPGVDEVIEHRLPWIDPVPGPVEPARLTALITRLAAVAADEAVIFTSFHQSPLPLALLLRMAGVARIAAISDDYPGSLLDVRHRVPVGVPEAERALSLAAAAGYALPAGDGPYLRLRPAPPPPPAVGDPGYVVLHPGSAAQARGCPPEVAERIARRLTAAGHRVVVTGGPAERDLTARVAGGHAVDLGGGTGLAELSAVVAAAGAVVVGNTGPAHLAAAHGVPVVSLFAPTVPFGQWGPWRVPTVRLGDATAACRDTRAAHCPIPGHPCLRGVEPDSVLDALRLLGVPARGPATVVGAVSRVAPPVVAGGGGRTR</sequence>
<proteinExistence type="inferred from homology"/>